<proteinExistence type="predicted"/>
<reference evidence="1" key="1">
    <citation type="submission" date="2021-03" db="EMBL/GenBank/DDBJ databases">
        <title>Genomic Encyclopedia of Type Strains, Phase IV (KMG-IV): sequencing the most valuable type-strain genomes for metagenomic binning, comparative biology and taxonomic classification.</title>
        <authorList>
            <person name="Goeker M."/>
        </authorList>
    </citation>
    <scope>NUCLEOTIDE SEQUENCE</scope>
    <source>
        <strain evidence="1">DSM 107338</strain>
    </source>
</reference>
<evidence type="ECO:0000313" key="2">
    <source>
        <dbReference type="Proteomes" id="UP001138793"/>
    </source>
</evidence>
<gene>
    <name evidence="1" type="ORF">J2Z64_002349</name>
</gene>
<keyword evidence="2" id="KW-1185">Reference proteome</keyword>
<dbReference type="AlphaFoldDB" id="A0A9X0YT03"/>
<comment type="caution">
    <text evidence="1">The sequence shown here is derived from an EMBL/GenBank/DDBJ whole genome shotgun (WGS) entry which is preliminary data.</text>
</comment>
<accession>A0A9X0YT03</accession>
<evidence type="ECO:0000313" key="1">
    <source>
        <dbReference type="EMBL" id="MBP2078094.1"/>
    </source>
</evidence>
<organism evidence="1 2">
    <name type="scientific">Oceanobacillus polygoni</name>
    <dbReference type="NCBI Taxonomy" id="1235259"/>
    <lineage>
        <taxon>Bacteria</taxon>
        <taxon>Bacillati</taxon>
        <taxon>Bacillota</taxon>
        <taxon>Bacilli</taxon>
        <taxon>Bacillales</taxon>
        <taxon>Bacillaceae</taxon>
        <taxon>Oceanobacillus</taxon>
    </lineage>
</organism>
<protein>
    <submittedName>
        <fullName evidence="1">H+/gluconate symporter-like permease</fullName>
    </submittedName>
</protein>
<name>A0A9X0YT03_9BACI</name>
<dbReference type="EMBL" id="JAGGMB010000006">
    <property type="protein sequence ID" value="MBP2078094.1"/>
    <property type="molecule type" value="Genomic_DNA"/>
</dbReference>
<sequence length="50" mass="5561">MHTRKHIFVNFAKQWFPVFMLGAVFEKLMESTGMAKSIAIALTPDDGSCG</sequence>
<dbReference type="Proteomes" id="UP001138793">
    <property type="component" value="Unassembled WGS sequence"/>
</dbReference>